<accession>Q0CDW6</accession>
<dbReference type="HOGENOM" id="CLU_863262_0_0_1"/>
<dbReference type="OrthoDB" id="4227183at2759"/>
<feature type="coiled-coil region" evidence="1">
    <location>
        <begin position="1"/>
        <end position="28"/>
    </location>
</feature>
<dbReference type="OMA" id="RHWRCAM"/>
<gene>
    <name evidence="2" type="ORF">ATEG_08118</name>
</gene>
<evidence type="ECO:0000313" key="3">
    <source>
        <dbReference type="Proteomes" id="UP000007963"/>
    </source>
</evidence>
<evidence type="ECO:0000256" key="1">
    <source>
        <dbReference type="SAM" id="Coils"/>
    </source>
</evidence>
<dbReference type="RefSeq" id="XP_001216739.1">
    <property type="nucleotide sequence ID" value="XM_001216739.1"/>
</dbReference>
<evidence type="ECO:0000313" key="2">
    <source>
        <dbReference type="EMBL" id="EAU31291.1"/>
    </source>
</evidence>
<organism evidence="2 3">
    <name type="scientific">Aspergillus terreus (strain NIH 2624 / FGSC A1156)</name>
    <dbReference type="NCBI Taxonomy" id="341663"/>
    <lineage>
        <taxon>Eukaryota</taxon>
        <taxon>Fungi</taxon>
        <taxon>Dikarya</taxon>
        <taxon>Ascomycota</taxon>
        <taxon>Pezizomycotina</taxon>
        <taxon>Eurotiomycetes</taxon>
        <taxon>Eurotiomycetidae</taxon>
        <taxon>Eurotiales</taxon>
        <taxon>Aspergillaceae</taxon>
        <taxon>Aspergillus</taxon>
        <taxon>Aspergillus subgen. Circumdati</taxon>
    </lineage>
</organism>
<protein>
    <submittedName>
        <fullName evidence="2">Uncharacterized protein</fullName>
    </submittedName>
</protein>
<dbReference type="GeneID" id="4353386"/>
<sequence>MEDDAKDADALREEVKDLELRLQHSHREYMVLSSHFQAQECEHETEPRRANEQVVELTRQLNALQFTSDIFCDDEASARMKHLNYRLERWVATHFNDRDALKELVLEEANVSSDELWSVPAQRAAIHSRASGLIWEPILNQFMLGAMEHAPGLDQYLAKLREAVFHRCPQIFSQQWDLATRMGVEHMMSDTLDTICMSLAQEIDLKLAKYSNTDSQARTMGLKGLMLDCHKLKQRLEHQDHAYYFAYSKPGGAYDPDTMQSLTDCKRGGLLVRLSMWPGLRKLARHGEYVIEREVVWTESMERCYQESERSSTEESEELDEE</sequence>
<name>Q0CDW6_ASPTN</name>
<dbReference type="EMBL" id="CH476605">
    <property type="protein sequence ID" value="EAU31291.1"/>
    <property type="molecule type" value="Genomic_DNA"/>
</dbReference>
<reference evidence="3" key="1">
    <citation type="submission" date="2005-09" db="EMBL/GenBank/DDBJ databases">
        <title>Annotation of the Aspergillus terreus NIH2624 genome.</title>
        <authorList>
            <person name="Birren B.W."/>
            <person name="Lander E.S."/>
            <person name="Galagan J.E."/>
            <person name="Nusbaum C."/>
            <person name="Devon K."/>
            <person name="Henn M."/>
            <person name="Ma L.-J."/>
            <person name="Jaffe D.B."/>
            <person name="Butler J."/>
            <person name="Alvarez P."/>
            <person name="Gnerre S."/>
            <person name="Grabherr M."/>
            <person name="Kleber M."/>
            <person name="Mauceli E.W."/>
            <person name="Brockman W."/>
            <person name="Rounsley S."/>
            <person name="Young S.K."/>
            <person name="LaButti K."/>
            <person name="Pushparaj V."/>
            <person name="DeCaprio D."/>
            <person name="Crawford M."/>
            <person name="Koehrsen M."/>
            <person name="Engels R."/>
            <person name="Montgomery P."/>
            <person name="Pearson M."/>
            <person name="Howarth C."/>
            <person name="Larson L."/>
            <person name="Luoma S."/>
            <person name="White J."/>
            <person name="Alvarado L."/>
            <person name="Kodira C.D."/>
            <person name="Zeng Q."/>
            <person name="Oleary S."/>
            <person name="Yandava C."/>
            <person name="Denning D.W."/>
            <person name="Nierman W.C."/>
            <person name="Milne T."/>
            <person name="Madden K."/>
        </authorList>
    </citation>
    <scope>NUCLEOTIDE SEQUENCE [LARGE SCALE GENOMIC DNA]</scope>
    <source>
        <strain evidence="3">NIH 2624 / FGSC A1156</strain>
    </source>
</reference>
<dbReference type="VEuPathDB" id="FungiDB:ATEG_08118"/>
<dbReference type="AlphaFoldDB" id="Q0CDW6"/>
<keyword evidence="1" id="KW-0175">Coiled coil</keyword>
<proteinExistence type="predicted"/>
<dbReference type="Proteomes" id="UP000007963">
    <property type="component" value="Unassembled WGS sequence"/>
</dbReference>